<dbReference type="InterPro" id="IPR028081">
    <property type="entry name" value="Leu-bd"/>
</dbReference>
<reference evidence="6 7" key="1">
    <citation type="submission" date="2016-10" db="EMBL/GenBank/DDBJ databases">
        <authorList>
            <person name="de Groot N.N."/>
        </authorList>
    </citation>
    <scope>NUCLEOTIDE SEQUENCE [LARGE SCALE GENOMIC DNA]</scope>
    <source>
        <strain evidence="6 7">DSM 15123</strain>
    </source>
</reference>
<evidence type="ECO:0000256" key="1">
    <source>
        <dbReference type="ARBA" id="ARBA00010062"/>
    </source>
</evidence>
<feature type="domain" description="Leucine-binding protein" evidence="5">
    <location>
        <begin position="62"/>
        <end position="427"/>
    </location>
</feature>
<evidence type="ECO:0000256" key="4">
    <source>
        <dbReference type="SAM" id="SignalP"/>
    </source>
</evidence>
<evidence type="ECO:0000259" key="5">
    <source>
        <dbReference type="Pfam" id="PF13458"/>
    </source>
</evidence>
<comment type="similarity">
    <text evidence="1">Belongs to the leucine-binding protein family.</text>
</comment>
<organism evidence="6 7">
    <name type="scientific">Brachymonas denitrificans DSM 15123</name>
    <dbReference type="NCBI Taxonomy" id="1121117"/>
    <lineage>
        <taxon>Bacteria</taxon>
        <taxon>Pseudomonadati</taxon>
        <taxon>Pseudomonadota</taxon>
        <taxon>Betaproteobacteria</taxon>
        <taxon>Burkholderiales</taxon>
        <taxon>Comamonadaceae</taxon>
        <taxon>Brachymonas</taxon>
    </lineage>
</organism>
<feature type="region of interest" description="Disordered" evidence="3">
    <location>
        <begin position="32"/>
        <end position="51"/>
    </location>
</feature>
<dbReference type="PROSITE" id="PS51257">
    <property type="entry name" value="PROKAR_LIPOPROTEIN"/>
    <property type="match status" value="1"/>
</dbReference>
<proteinExistence type="inferred from homology"/>
<gene>
    <name evidence="6" type="ORF">SAMN02745977_02209</name>
</gene>
<dbReference type="AlphaFoldDB" id="A0A1H8JZK3"/>
<dbReference type="Gene3D" id="3.40.50.2300">
    <property type="match status" value="2"/>
</dbReference>
<feature type="chain" id="PRO_5011726314" evidence="4">
    <location>
        <begin position="26"/>
        <end position="471"/>
    </location>
</feature>
<keyword evidence="7" id="KW-1185">Reference proteome</keyword>
<dbReference type="OrthoDB" id="5297022at2"/>
<protein>
    <submittedName>
        <fullName evidence="6">Branched-chain amino acid transport system substrate-binding protein</fullName>
    </submittedName>
</protein>
<dbReference type="RefSeq" id="WP_091817883.1">
    <property type="nucleotide sequence ID" value="NZ_FOCW01000008.1"/>
</dbReference>
<accession>A0A1H8JZK3</accession>
<dbReference type="Pfam" id="PF13458">
    <property type="entry name" value="Peripla_BP_6"/>
    <property type="match status" value="1"/>
</dbReference>
<keyword evidence="2 4" id="KW-0732">Signal</keyword>
<evidence type="ECO:0000313" key="7">
    <source>
        <dbReference type="Proteomes" id="UP000199531"/>
    </source>
</evidence>
<dbReference type="InterPro" id="IPR028082">
    <property type="entry name" value="Peripla_BP_I"/>
</dbReference>
<dbReference type="EMBL" id="FOCW01000008">
    <property type="protein sequence ID" value="SEN86189.1"/>
    <property type="molecule type" value="Genomic_DNA"/>
</dbReference>
<evidence type="ECO:0000313" key="6">
    <source>
        <dbReference type="EMBL" id="SEN86189.1"/>
    </source>
</evidence>
<name>A0A1H8JZK3_9BURK</name>
<dbReference type="PANTHER" id="PTHR47235">
    <property type="entry name" value="BLR6548 PROTEIN"/>
    <property type="match status" value="1"/>
</dbReference>
<dbReference type="STRING" id="1121117.SAMN02745977_02209"/>
<dbReference type="SUPFAM" id="SSF53822">
    <property type="entry name" value="Periplasmic binding protein-like I"/>
    <property type="match status" value="1"/>
</dbReference>
<evidence type="ECO:0000256" key="2">
    <source>
        <dbReference type="ARBA" id="ARBA00022729"/>
    </source>
</evidence>
<sequence length="471" mass="50778">MNALTFRTSLTGIAIAAALALSACGKQETATAPAASGATTTAAAGGSTGGSPAATGDTQFFPLLSYRTGPYAPNGIPWADGKQDYLKMINERDGGINGVKISFEECETGYATDRGVECYERLKTKPGVTMFDPQSTGITFALTEKAPVDKIPLMTFGYGLSVSQNGEFFKWNFPYMGSYWTAADALIQHLGTKEGGLDKLKGKKIALVYHDSPFGKEPIPLLQKRAEMHGFDLQMLPVTAPGVEQKATWLQVRQSKPDYVLLWGWGVMNSTAIKEAQATGYPRDKMYGVWWAGAEPDVKDVAAGAKGYNALSLNASGQEPTVIQDILKHVYDKGNGTANSKDEVGTVLYNRGVVIQMLGVEAVRAAQEKFGKGKVMTAEQVRWGMENLNLTKEKLAELGFGDMIHPITTTCKDHMGSTASRVQTWDGSKWAPVTDWIQADPAVMEPLIKAGAEKYAGEKGIKAREEADCNS</sequence>
<evidence type="ECO:0000256" key="3">
    <source>
        <dbReference type="SAM" id="MobiDB-lite"/>
    </source>
</evidence>
<dbReference type="Proteomes" id="UP000199531">
    <property type="component" value="Unassembled WGS sequence"/>
</dbReference>
<dbReference type="CDD" id="cd06334">
    <property type="entry name" value="PBP1_ABC_ligand_binding-like"/>
    <property type="match status" value="1"/>
</dbReference>
<dbReference type="PANTHER" id="PTHR47235:SF1">
    <property type="entry name" value="BLR6548 PROTEIN"/>
    <property type="match status" value="1"/>
</dbReference>
<feature type="signal peptide" evidence="4">
    <location>
        <begin position="1"/>
        <end position="25"/>
    </location>
</feature>